<dbReference type="EMBL" id="JACIGY010000001">
    <property type="protein sequence ID" value="MBB4409588.1"/>
    <property type="molecule type" value="Genomic_DNA"/>
</dbReference>
<keyword evidence="1" id="KW-1133">Transmembrane helix</keyword>
<comment type="caution">
    <text evidence="2">The sequence shown here is derived from an EMBL/GenBank/DDBJ whole genome shotgun (WGS) entry which is preliminary data.</text>
</comment>
<dbReference type="EMBL" id="JACIGW010000001">
    <property type="protein sequence ID" value="MBB4348018.1"/>
    <property type="molecule type" value="Genomic_DNA"/>
</dbReference>
<reference evidence="5 6" key="1">
    <citation type="submission" date="2020-08" db="EMBL/GenBank/DDBJ databases">
        <title>Genomic Encyclopedia of Type Strains, Phase IV (KMG-V): Genome sequencing to study the core and pangenomes of soil and plant-associated prokaryotes.</title>
        <authorList>
            <person name="Whitman W."/>
        </authorList>
    </citation>
    <scope>NUCLEOTIDE SEQUENCE [LARGE SCALE GENOMIC DNA]</scope>
    <source>
        <strain evidence="3 6">SEMIA 444</strain>
        <strain evidence="2 5">SEMIA 448</strain>
        <strain evidence="4 7">SEMIA 452</strain>
    </source>
</reference>
<evidence type="ECO:0000313" key="7">
    <source>
        <dbReference type="Proteomes" id="UP000576087"/>
    </source>
</evidence>
<evidence type="ECO:0000256" key="1">
    <source>
        <dbReference type="SAM" id="Phobius"/>
    </source>
</evidence>
<gene>
    <name evidence="3" type="ORF">GGE31_000059</name>
    <name evidence="2" type="ORF">GGE33_001726</name>
    <name evidence="4" type="ORF">GGE35_000059</name>
</gene>
<evidence type="ECO:0000313" key="2">
    <source>
        <dbReference type="EMBL" id="MBB4348018.1"/>
    </source>
</evidence>
<keyword evidence="6" id="KW-1185">Reference proteome</keyword>
<keyword evidence="1" id="KW-0472">Membrane</keyword>
<proteinExistence type="predicted"/>
<feature type="transmembrane region" description="Helical" evidence="1">
    <location>
        <begin position="41"/>
        <end position="61"/>
    </location>
</feature>
<protein>
    <submittedName>
        <fullName evidence="2">Uncharacterized protein</fullName>
    </submittedName>
</protein>
<evidence type="ECO:0000313" key="4">
    <source>
        <dbReference type="EMBL" id="MBB4444277.1"/>
    </source>
</evidence>
<evidence type="ECO:0000313" key="3">
    <source>
        <dbReference type="EMBL" id="MBB4409588.1"/>
    </source>
</evidence>
<dbReference type="Proteomes" id="UP000524535">
    <property type="component" value="Unassembled WGS sequence"/>
</dbReference>
<organism evidence="2 5">
    <name type="scientific">Aliirhizobium cellulosilyticum</name>
    <dbReference type="NCBI Taxonomy" id="393664"/>
    <lineage>
        <taxon>Bacteria</taxon>
        <taxon>Pseudomonadati</taxon>
        <taxon>Pseudomonadota</taxon>
        <taxon>Alphaproteobacteria</taxon>
        <taxon>Hyphomicrobiales</taxon>
        <taxon>Rhizobiaceae</taxon>
        <taxon>Aliirhizobium</taxon>
    </lineage>
</organism>
<accession>A0A7W6WP44</accession>
<sequence length="89" mass="10179">MTDSTDKKWMMDRQQSAAAVYHDLKESQRVTFTLSAEYGRWLLASLFLMHGSALFGLFTFLGDVADKPELLNGYAAAVWWFVAGYFWPC</sequence>
<dbReference type="AlphaFoldDB" id="A0A7W6WP44"/>
<dbReference type="Proteomes" id="UP000520770">
    <property type="component" value="Unassembled WGS sequence"/>
</dbReference>
<keyword evidence="1" id="KW-0812">Transmembrane</keyword>
<dbReference type="EMBL" id="JACIHM010000001">
    <property type="protein sequence ID" value="MBB4444277.1"/>
    <property type="molecule type" value="Genomic_DNA"/>
</dbReference>
<evidence type="ECO:0000313" key="6">
    <source>
        <dbReference type="Proteomes" id="UP000524535"/>
    </source>
</evidence>
<name>A0A7W6WP44_9HYPH</name>
<evidence type="ECO:0000313" key="5">
    <source>
        <dbReference type="Proteomes" id="UP000520770"/>
    </source>
</evidence>
<feature type="transmembrane region" description="Helical" evidence="1">
    <location>
        <begin position="70"/>
        <end position="87"/>
    </location>
</feature>
<dbReference type="Proteomes" id="UP000576087">
    <property type="component" value="Unassembled WGS sequence"/>
</dbReference>